<evidence type="ECO:0000259" key="1">
    <source>
        <dbReference type="Pfam" id="PF20150"/>
    </source>
</evidence>
<dbReference type="Pfam" id="PF20150">
    <property type="entry name" value="2EXR"/>
    <property type="match status" value="1"/>
</dbReference>
<organism evidence="2 3">
    <name type="scientific">Hymenoscyphus fraxineus</name>
    <dbReference type="NCBI Taxonomy" id="746836"/>
    <lineage>
        <taxon>Eukaryota</taxon>
        <taxon>Fungi</taxon>
        <taxon>Dikarya</taxon>
        <taxon>Ascomycota</taxon>
        <taxon>Pezizomycotina</taxon>
        <taxon>Leotiomycetes</taxon>
        <taxon>Helotiales</taxon>
        <taxon>Helotiaceae</taxon>
        <taxon>Hymenoscyphus</taxon>
    </lineage>
</organism>
<keyword evidence="3" id="KW-1185">Reference proteome</keyword>
<accession>A0A9N9KYR1</accession>
<evidence type="ECO:0000313" key="2">
    <source>
        <dbReference type="EMBL" id="CAG8955033.1"/>
    </source>
</evidence>
<dbReference type="AlphaFoldDB" id="A0A9N9KYR1"/>
<dbReference type="Proteomes" id="UP000696280">
    <property type="component" value="Unassembled WGS sequence"/>
</dbReference>
<feature type="domain" description="2EXR" evidence="1">
    <location>
        <begin position="18"/>
        <end position="116"/>
    </location>
</feature>
<dbReference type="EMBL" id="CAJVRL010000060">
    <property type="protein sequence ID" value="CAG8955033.1"/>
    <property type="molecule type" value="Genomic_DNA"/>
</dbReference>
<gene>
    <name evidence="2" type="ORF">HYFRA_00007047</name>
</gene>
<dbReference type="OrthoDB" id="3482613at2759"/>
<protein>
    <recommendedName>
        <fullName evidence="1">2EXR domain-containing protein</fullName>
    </recommendedName>
</protein>
<dbReference type="PANTHER" id="PTHR35910">
    <property type="entry name" value="2EXR DOMAIN-CONTAINING PROTEIN"/>
    <property type="match status" value="1"/>
</dbReference>
<sequence length="266" mass="31089">MSNNETTPAIITSSPPTFHPFPRLPAELRIKIWKLVDADGRIVSVTNDYHPNEWLVNARNYVPSSLLSTNHESRTIYLKQSVHPLTIRVKDHHLFEEGGAGVSFPKAYFNPEVDTLYFAEEITDLWYRRPKFKLFELPYQLSQNLKHLACGWETWTNIKHWIGIRIWRNRHEDWNTRKEFPVLEDVLVVVNDKKEWVKDALAGEIVLKDLSNDHIAKIEKDMACDLYFEYVYGIKEENGSVLCQYERVFGVAPRLMVVGGRYPDDE</sequence>
<dbReference type="InterPro" id="IPR045518">
    <property type="entry name" value="2EXR"/>
</dbReference>
<evidence type="ECO:0000313" key="3">
    <source>
        <dbReference type="Proteomes" id="UP000696280"/>
    </source>
</evidence>
<proteinExistence type="predicted"/>
<dbReference type="PANTHER" id="PTHR35910:SF6">
    <property type="entry name" value="2EXR DOMAIN-CONTAINING PROTEIN"/>
    <property type="match status" value="1"/>
</dbReference>
<name>A0A9N9KYR1_9HELO</name>
<comment type="caution">
    <text evidence="2">The sequence shown here is derived from an EMBL/GenBank/DDBJ whole genome shotgun (WGS) entry which is preliminary data.</text>
</comment>
<reference evidence="2" key="1">
    <citation type="submission" date="2021-07" db="EMBL/GenBank/DDBJ databases">
        <authorList>
            <person name="Durling M."/>
        </authorList>
    </citation>
    <scope>NUCLEOTIDE SEQUENCE</scope>
</reference>